<dbReference type="GO" id="GO:0016757">
    <property type="term" value="F:glycosyltransferase activity"/>
    <property type="evidence" value="ECO:0007669"/>
    <property type="project" value="InterPro"/>
</dbReference>
<dbReference type="InterPro" id="IPR001296">
    <property type="entry name" value="Glyco_trans_1"/>
</dbReference>
<dbReference type="Proteomes" id="UP001218638">
    <property type="component" value="Chromosome"/>
</dbReference>
<accession>A0AAF0CSQ2</accession>
<dbReference type="CDD" id="cd03809">
    <property type="entry name" value="GT4_MtfB-like"/>
    <property type="match status" value="1"/>
</dbReference>
<name>A0AAF0CSQ2_9BACT</name>
<dbReference type="EMBL" id="CP119075">
    <property type="protein sequence ID" value="WED67357.1"/>
    <property type="molecule type" value="Genomic_DNA"/>
</dbReference>
<gene>
    <name evidence="3" type="ORF">PXH66_10905</name>
</gene>
<proteinExistence type="predicted"/>
<sequence length="497" mass="54650">MDEELNSSAAKLRVLVDLARLPRGGSSGGIRPAILEMIGWLVRSRMPIFELVLVVPANHDIGPWREHLRKADEILTDPGVSFDLAARLECDLVYSPLGSPVHACPGVPTVSLVVDVLHREFPLTLTDADLAVRELEFTHLVSVSDGIQVISDYTLDRFHYHYPLTDDRTTRIYLPIQDRFPINAKDCDPPIHLTSPYFFYPANSWIHKNHETLLVAYAIYRQNTGGEPWPLVLTGYPDQRMQTLRIHAHALGIGNSVHFLGFVDETRLAWLYRNAGGMIFPSLHEGFGIPLLEAMAAGVPIICGDKTAIPEVVGEAAILVDCRNPDKLAAQIEILSNDPGIRDNLKKSGKARLTHFSAEREAGALIALFARISSAPARFRHSGYWIEDGLTDPAAAFALPQLSQPASIHLKLKPLPAPRTLLLSSGKMILGEFNLPPSKPAFLTAGLPALASTLMLRILNANRLSSEDPRVHGVQIESLEVIEADNTIHNILAPCSQ</sequence>
<dbReference type="SUPFAM" id="SSF53756">
    <property type="entry name" value="UDP-Glycosyltransferase/glycogen phosphorylase"/>
    <property type="match status" value="1"/>
</dbReference>
<dbReference type="PANTHER" id="PTHR46401:SF2">
    <property type="entry name" value="GLYCOSYLTRANSFERASE WBBK-RELATED"/>
    <property type="match status" value="1"/>
</dbReference>
<feature type="domain" description="Glycosyl transferase family 1" evidence="2">
    <location>
        <begin position="193"/>
        <end position="351"/>
    </location>
</feature>
<organism evidence="3 4">
    <name type="scientific">Synoicihabitans lomoniglobus</name>
    <dbReference type="NCBI Taxonomy" id="2909285"/>
    <lineage>
        <taxon>Bacteria</taxon>
        <taxon>Pseudomonadati</taxon>
        <taxon>Verrucomicrobiota</taxon>
        <taxon>Opitutia</taxon>
        <taxon>Opitutales</taxon>
        <taxon>Opitutaceae</taxon>
        <taxon>Synoicihabitans</taxon>
    </lineage>
</organism>
<dbReference type="Pfam" id="PF00534">
    <property type="entry name" value="Glycos_transf_1"/>
    <property type="match status" value="1"/>
</dbReference>
<dbReference type="RefSeq" id="WP_330931510.1">
    <property type="nucleotide sequence ID" value="NZ_CP119075.1"/>
</dbReference>
<dbReference type="KEGG" id="slom:PXH66_10905"/>
<evidence type="ECO:0000313" key="3">
    <source>
        <dbReference type="EMBL" id="WED67357.1"/>
    </source>
</evidence>
<reference evidence="3" key="1">
    <citation type="submission" date="2023-03" db="EMBL/GenBank/DDBJ databases">
        <title>Lomoglobus Profundus gen. nov., sp. nov., a novel member of the phylum Verrucomicrobia, isolated from deep-marine sediment of South China Sea.</title>
        <authorList>
            <person name="Ahmad T."/>
            <person name="Ishaq S.E."/>
            <person name="Wang F."/>
        </authorList>
    </citation>
    <scope>NUCLEOTIDE SEQUENCE</scope>
    <source>
        <strain evidence="3">LMO-M01</strain>
    </source>
</reference>
<dbReference type="PANTHER" id="PTHR46401">
    <property type="entry name" value="GLYCOSYLTRANSFERASE WBBK-RELATED"/>
    <property type="match status" value="1"/>
</dbReference>
<evidence type="ECO:0000256" key="1">
    <source>
        <dbReference type="ARBA" id="ARBA00022679"/>
    </source>
</evidence>
<evidence type="ECO:0000313" key="4">
    <source>
        <dbReference type="Proteomes" id="UP001218638"/>
    </source>
</evidence>
<dbReference type="AlphaFoldDB" id="A0AAF0CSQ2"/>
<protein>
    <submittedName>
        <fullName evidence="3">Glycosyltransferase family 1 protein</fullName>
    </submittedName>
</protein>
<evidence type="ECO:0000259" key="2">
    <source>
        <dbReference type="Pfam" id="PF00534"/>
    </source>
</evidence>
<keyword evidence="4" id="KW-1185">Reference proteome</keyword>
<keyword evidence="1" id="KW-0808">Transferase</keyword>
<dbReference type="Gene3D" id="3.40.50.2000">
    <property type="entry name" value="Glycogen Phosphorylase B"/>
    <property type="match status" value="1"/>
</dbReference>